<keyword evidence="1" id="KW-0472">Membrane</keyword>
<accession>A0ABW8UCH8</accession>
<dbReference type="Proteomes" id="UP001625389">
    <property type="component" value="Unassembled WGS sequence"/>
</dbReference>
<feature type="transmembrane region" description="Helical" evidence="1">
    <location>
        <begin position="20"/>
        <end position="40"/>
    </location>
</feature>
<gene>
    <name evidence="2" type="ORF">ACEN34_05195</name>
</gene>
<organism evidence="2 3">
    <name type="scientific">Loigolactobacillus zhaoyuanensis</name>
    <dbReference type="NCBI Taxonomy" id="2486017"/>
    <lineage>
        <taxon>Bacteria</taxon>
        <taxon>Bacillati</taxon>
        <taxon>Bacillota</taxon>
        <taxon>Bacilli</taxon>
        <taxon>Lactobacillales</taxon>
        <taxon>Lactobacillaceae</taxon>
        <taxon>Loigolactobacillus</taxon>
    </lineage>
</organism>
<keyword evidence="1" id="KW-1133">Transmembrane helix</keyword>
<name>A0ABW8UCH8_9LACO</name>
<dbReference type="RefSeq" id="WP_125550136.1">
    <property type="nucleotide sequence ID" value="NZ_JBGQPK010000015.1"/>
</dbReference>
<comment type="caution">
    <text evidence="2">The sequence shown here is derived from an EMBL/GenBank/DDBJ whole genome shotgun (WGS) entry which is preliminary data.</text>
</comment>
<reference evidence="2 3" key="1">
    <citation type="submission" date="2024-08" db="EMBL/GenBank/DDBJ databases">
        <authorList>
            <person name="Arias E."/>
        </authorList>
    </citation>
    <scope>NUCLEOTIDE SEQUENCE [LARGE SCALE GENOMIC DNA]</scope>
    <source>
        <strain evidence="2 3">FAM 25317</strain>
    </source>
</reference>
<keyword evidence="1" id="KW-0812">Transmembrane</keyword>
<feature type="transmembrane region" description="Helical" evidence="1">
    <location>
        <begin position="77"/>
        <end position="110"/>
    </location>
</feature>
<evidence type="ECO:0000256" key="1">
    <source>
        <dbReference type="SAM" id="Phobius"/>
    </source>
</evidence>
<dbReference type="Pfam" id="PF01944">
    <property type="entry name" value="SpoIIM"/>
    <property type="match status" value="1"/>
</dbReference>
<evidence type="ECO:0000313" key="3">
    <source>
        <dbReference type="Proteomes" id="UP001625389"/>
    </source>
</evidence>
<dbReference type="InterPro" id="IPR002798">
    <property type="entry name" value="SpoIIM-like"/>
</dbReference>
<proteinExistence type="predicted"/>
<protein>
    <submittedName>
        <fullName evidence="2">Stage II sporulation protein M</fullName>
    </submittedName>
</protein>
<evidence type="ECO:0000313" key="2">
    <source>
        <dbReference type="EMBL" id="MFL2029010.1"/>
    </source>
</evidence>
<dbReference type="EMBL" id="JBGQPK010000015">
    <property type="protein sequence ID" value="MFL2029010.1"/>
    <property type="molecule type" value="Genomic_DNA"/>
</dbReference>
<feature type="transmembrane region" description="Helical" evidence="1">
    <location>
        <begin position="180"/>
        <end position="204"/>
    </location>
</feature>
<keyword evidence="3" id="KW-1185">Reference proteome</keyword>
<feature type="transmembrane region" description="Helical" evidence="1">
    <location>
        <begin position="117"/>
        <end position="143"/>
    </location>
</feature>
<dbReference type="PANTHER" id="PTHR35337:SF1">
    <property type="entry name" value="SLR1478 PROTEIN"/>
    <property type="match status" value="1"/>
</dbReference>
<dbReference type="PANTHER" id="PTHR35337">
    <property type="entry name" value="SLR1478 PROTEIN"/>
    <property type="match status" value="1"/>
</dbReference>
<sequence length="208" mass="24064">MDKATELQQWRRRQLRNNVLAGWVVVLVVAAFFYGLFSMLDPDMTLIEQTLRRAVSGIKSDNNWQMFLRIAWHNERAVWLVFVLALIPVPLLYWLNLVGTAASVGLVLYLNASHTQVGLLILTGLVPHGIFEITCFAFAVGLASQLNYYMRSRTQNWRQHRYDWIGQIPWWPFMYPILRAYLLVVVPGLIFAAAIEAYITPWLLTLVR</sequence>